<dbReference type="EMBL" id="NPHW01002242">
    <property type="protein sequence ID" value="OXV11878.1"/>
    <property type="molecule type" value="Genomic_DNA"/>
</dbReference>
<evidence type="ECO:0000313" key="1">
    <source>
        <dbReference type="EMBL" id="OXV11878.1"/>
    </source>
</evidence>
<reference evidence="1 2" key="1">
    <citation type="journal article" date="2015" name="Environ. Microbiol.">
        <title>Metagenome sequence of Elaphomyces granulatus from sporocarp tissue reveals Ascomycota ectomycorrhizal fingerprints of genome expansion and a Proteobacteria-rich microbiome.</title>
        <authorList>
            <person name="Quandt C.A."/>
            <person name="Kohler A."/>
            <person name="Hesse C.N."/>
            <person name="Sharpton T.J."/>
            <person name="Martin F."/>
            <person name="Spatafora J.W."/>
        </authorList>
    </citation>
    <scope>NUCLEOTIDE SEQUENCE [LARGE SCALE GENOMIC DNA]</scope>
    <source>
        <strain evidence="1 2">OSC145934</strain>
    </source>
</reference>
<gene>
    <name evidence="1" type="ORF">Egran_00361</name>
</gene>
<name>A0A232M6C3_9EURO</name>
<dbReference type="AlphaFoldDB" id="A0A232M6C3"/>
<sequence length="195" mass="22955">MPIIITDLGQHDMIIGKNWLAEHDVWLNMKDQRLVWPDQRSLLDEIQSQQTMSLPKAILKRPKVNPDHQRNMERRDRLMETEQKTLSRYCPPRTEKMMDRRDNLTKMNRELQMTENSNPVSSRIKSPSRDEAIPQIDIAMIGAAGFHRHTRKKDTEIFITHLYEIDRIIEEKTENISDPEAELTSNHAEIACLLF</sequence>
<dbReference type="OrthoDB" id="4359435at2759"/>
<keyword evidence="2" id="KW-1185">Reference proteome</keyword>
<evidence type="ECO:0000313" key="2">
    <source>
        <dbReference type="Proteomes" id="UP000243515"/>
    </source>
</evidence>
<proteinExistence type="predicted"/>
<comment type="caution">
    <text evidence="1">The sequence shown here is derived from an EMBL/GenBank/DDBJ whole genome shotgun (WGS) entry which is preliminary data.</text>
</comment>
<accession>A0A232M6C3</accession>
<protein>
    <submittedName>
        <fullName evidence="1">Uncharacterized protein</fullName>
    </submittedName>
</protein>
<dbReference type="Proteomes" id="UP000243515">
    <property type="component" value="Unassembled WGS sequence"/>
</dbReference>
<organism evidence="1 2">
    <name type="scientific">Elaphomyces granulatus</name>
    <dbReference type="NCBI Taxonomy" id="519963"/>
    <lineage>
        <taxon>Eukaryota</taxon>
        <taxon>Fungi</taxon>
        <taxon>Dikarya</taxon>
        <taxon>Ascomycota</taxon>
        <taxon>Pezizomycotina</taxon>
        <taxon>Eurotiomycetes</taxon>
        <taxon>Eurotiomycetidae</taxon>
        <taxon>Eurotiales</taxon>
        <taxon>Elaphomycetaceae</taxon>
        <taxon>Elaphomyces</taxon>
    </lineage>
</organism>